<proteinExistence type="predicted"/>
<dbReference type="InterPro" id="IPR036388">
    <property type="entry name" value="WH-like_DNA-bd_sf"/>
</dbReference>
<gene>
    <name evidence="1" type="ORF">JMJ58_15070</name>
</gene>
<dbReference type="AlphaFoldDB" id="A0A8T8E6U1"/>
<sequence>MRLQLPTDRWILEELQEGRNLGANIAVEVDRHKKTITRRLNQMEEDSLVHSVGNGVYEITPKGVATLRLIDQYERGEEFEKLVEERAELIEVHPPAIVDEGADES</sequence>
<evidence type="ECO:0000313" key="2">
    <source>
        <dbReference type="Proteomes" id="UP000637819"/>
    </source>
</evidence>
<reference evidence="1 2" key="1">
    <citation type="submission" date="2021-01" db="EMBL/GenBank/DDBJ databases">
        <title>Genome Sequence and Methylation Pattern of Haloterrigena salifodinae BOL5-1, An Extremely Halophilic Archaeon from a Bolivian Salt Mine.</title>
        <authorList>
            <person name="DasSarma P."/>
            <person name="Anton B.P."/>
            <person name="DasSarma S.L."/>
            <person name="von Ehrenheim H.A.L."/>
            <person name="Martinez F.L."/>
            <person name="Guzman D."/>
            <person name="Roberts R.J."/>
            <person name="DasSarma S."/>
        </authorList>
    </citation>
    <scope>NUCLEOTIDE SEQUENCE [LARGE SCALE GENOMIC DNA]</scope>
    <source>
        <strain evidence="1 2">BOL5-1</strain>
    </source>
</reference>
<name>A0A8T8E6U1_9EURY</name>
<keyword evidence="2" id="KW-1185">Reference proteome</keyword>
<dbReference type="RefSeq" id="WP_204749381.1">
    <property type="nucleotide sequence ID" value="NZ_CP069188.1"/>
</dbReference>
<dbReference type="InterPro" id="IPR036390">
    <property type="entry name" value="WH_DNA-bd_sf"/>
</dbReference>
<dbReference type="Proteomes" id="UP000637819">
    <property type="component" value="Chromosome"/>
</dbReference>
<organism evidence="1 2">
    <name type="scientific">Haloterrigena salifodinae</name>
    <dbReference type="NCBI Taxonomy" id="2675099"/>
    <lineage>
        <taxon>Archaea</taxon>
        <taxon>Methanobacteriati</taxon>
        <taxon>Methanobacteriota</taxon>
        <taxon>Stenosarchaea group</taxon>
        <taxon>Halobacteria</taxon>
        <taxon>Halobacteriales</taxon>
        <taxon>Natrialbaceae</taxon>
        <taxon>Haloterrigena</taxon>
    </lineage>
</organism>
<dbReference type="OrthoDB" id="338176at2157"/>
<evidence type="ECO:0000313" key="1">
    <source>
        <dbReference type="EMBL" id="QRV17333.1"/>
    </source>
</evidence>
<dbReference type="SUPFAM" id="SSF46785">
    <property type="entry name" value="Winged helix' DNA-binding domain"/>
    <property type="match status" value="1"/>
</dbReference>
<dbReference type="KEGG" id="hsal:JMJ58_15070"/>
<dbReference type="GeneID" id="62876472"/>
<evidence type="ECO:0008006" key="3">
    <source>
        <dbReference type="Google" id="ProtNLM"/>
    </source>
</evidence>
<dbReference type="Gene3D" id="1.10.10.10">
    <property type="entry name" value="Winged helix-like DNA-binding domain superfamily/Winged helix DNA-binding domain"/>
    <property type="match status" value="1"/>
</dbReference>
<dbReference type="EMBL" id="CP069188">
    <property type="protein sequence ID" value="QRV17333.1"/>
    <property type="molecule type" value="Genomic_DNA"/>
</dbReference>
<protein>
    <recommendedName>
        <fullName evidence="3">PhiH1 repressor-like protein</fullName>
    </recommendedName>
</protein>
<accession>A0A8T8E6U1</accession>